<proteinExistence type="predicted"/>
<organism evidence="4 5">
    <name type="scientific">Aedes albopictus</name>
    <name type="common">Asian tiger mosquito</name>
    <name type="synonym">Stegomyia albopicta</name>
    <dbReference type="NCBI Taxonomy" id="7160"/>
    <lineage>
        <taxon>Eukaryota</taxon>
        <taxon>Metazoa</taxon>
        <taxon>Ecdysozoa</taxon>
        <taxon>Arthropoda</taxon>
        <taxon>Hexapoda</taxon>
        <taxon>Insecta</taxon>
        <taxon>Pterygota</taxon>
        <taxon>Neoptera</taxon>
        <taxon>Endopterygota</taxon>
        <taxon>Diptera</taxon>
        <taxon>Nematocera</taxon>
        <taxon>Culicoidea</taxon>
        <taxon>Culicidae</taxon>
        <taxon>Culicinae</taxon>
        <taxon>Aedini</taxon>
        <taxon>Aedes</taxon>
        <taxon>Stegomyia</taxon>
    </lineage>
</organism>
<dbReference type="Proteomes" id="UP000069940">
    <property type="component" value="Unassembled WGS sequence"/>
</dbReference>
<dbReference type="PANTHER" id="PTHR10648:SF1">
    <property type="entry name" value="SERINE_THREONINE-PROTEIN PHOSPHATASE 4 REGULATORY SUBUNIT 1"/>
    <property type="match status" value="1"/>
</dbReference>
<dbReference type="RefSeq" id="XP_062709304.1">
    <property type="nucleotide sequence ID" value="XM_062853320.1"/>
</dbReference>
<feature type="compositionally biased region" description="Low complexity" evidence="3">
    <location>
        <begin position="814"/>
        <end position="826"/>
    </location>
</feature>
<feature type="region of interest" description="Disordered" evidence="3">
    <location>
        <begin position="886"/>
        <end position="964"/>
    </location>
</feature>
<dbReference type="InterPro" id="IPR016024">
    <property type="entry name" value="ARM-type_fold"/>
</dbReference>
<accession>A0ABM1Z6A1</accession>
<dbReference type="GeneID" id="115254240"/>
<evidence type="ECO:0000256" key="1">
    <source>
        <dbReference type="ARBA" id="ARBA00022737"/>
    </source>
</evidence>
<feature type="compositionally biased region" description="Gly residues" evidence="3">
    <location>
        <begin position="800"/>
        <end position="813"/>
    </location>
</feature>
<feature type="compositionally biased region" description="Low complexity" evidence="3">
    <location>
        <begin position="1349"/>
        <end position="1377"/>
    </location>
</feature>
<keyword evidence="5" id="KW-1185">Reference proteome</keyword>
<feature type="compositionally biased region" description="Polar residues" evidence="3">
    <location>
        <begin position="940"/>
        <end position="957"/>
    </location>
</feature>
<dbReference type="EnsemblMetazoa" id="AALFPA23_015450.R22469">
    <property type="protein sequence ID" value="AALFPA23_015450.P22469"/>
    <property type="gene ID" value="AALFPA23_015450"/>
</dbReference>
<reference evidence="4" key="2">
    <citation type="submission" date="2025-05" db="UniProtKB">
        <authorList>
            <consortium name="EnsemblMetazoa"/>
        </authorList>
    </citation>
    <scope>IDENTIFICATION</scope>
    <source>
        <strain evidence="4">Foshan</strain>
    </source>
</reference>
<reference evidence="5" key="1">
    <citation type="journal article" date="2015" name="Proc. Natl. Acad. Sci. U.S.A.">
        <title>Genome sequence of the Asian Tiger mosquito, Aedes albopictus, reveals insights into its biology, genetics, and evolution.</title>
        <authorList>
            <person name="Chen X.G."/>
            <person name="Jiang X."/>
            <person name="Gu J."/>
            <person name="Xu M."/>
            <person name="Wu Y."/>
            <person name="Deng Y."/>
            <person name="Zhang C."/>
            <person name="Bonizzoni M."/>
            <person name="Dermauw W."/>
            <person name="Vontas J."/>
            <person name="Armbruster P."/>
            <person name="Huang X."/>
            <person name="Yang Y."/>
            <person name="Zhang H."/>
            <person name="He W."/>
            <person name="Peng H."/>
            <person name="Liu Y."/>
            <person name="Wu K."/>
            <person name="Chen J."/>
            <person name="Lirakis M."/>
            <person name="Topalis P."/>
            <person name="Van Leeuwen T."/>
            <person name="Hall A.B."/>
            <person name="Jiang X."/>
            <person name="Thorpe C."/>
            <person name="Mueller R.L."/>
            <person name="Sun C."/>
            <person name="Waterhouse R.M."/>
            <person name="Yan G."/>
            <person name="Tu Z.J."/>
            <person name="Fang X."/>
            <person name="James A.A."/>
        </authorList>
    </citation>
    <scope>NUCLEOTIDE SEQUENCE [LARGE SCALE GENOMIC DNA]</scope>
    <source>
        <strain evidence="5">Foshan</strain>
    </source>
</reference>
<feature type="region of interest" description="Disordered" evidence="3">
    <location>
        <begin position="1322"/>
        <end position="1377"/>
    </location>
</feature>
<feature type="repeat" description="HEAT" evidence="2">
    <location>
        <begin position="509"/>
        <end position="546"/>
    </location>
</feature>
<sequence length="1445" mass="162999">MSNINNQQVMANRQLQLLLEDNTLNEDDEPLGTELNDNAYAQIMSAILASTRRASEIDRCQKLNRVNASKTLDCKFDRLISEVSDLRTAIEEKIDVINQKIKQTNRLFQISQDYEKRSAKTCELVLMGIPYRRGENLRDYFVKISRALGFRDHEIPLVYIRRILNNPTSPSGSAKLRVPHYSQAILDNLKVRSKPPIYPTQKTPNESIIVVQFVFRNARYEFYRRYLDHKALCLRDIGMDSGSRIFVNENLTRSNLGLKQEAMKMKRSGKLKNVFTVNGQIYVKRSNDHRPELVTSTVDLLLMDDGKMKSNKENYPRVLEHIIQTQPYVLSRDYQEILSTLDVVSADTEVSVRSNLSSWLQRLCVRFLDRDQGAVSSDFGRCVVEKVLNITVRYLTDEPGVRCGAFETLSYLIEKGFLDKATTEEVVCPVVEKLSRKPLESFDEELYAIFIHLMVKIVPIVGYAKTYELVYERFLEMCRCKEHFVRRECATAFPVMCEVLGNELFEKSMLPVFMRLCDDEIWTVRRACAEVMPIMALLCTLEKRRKVLVPAMKKFMFDPSQWVIMAALKNLGQFLTTFAQLRVLGLAYNSNLELTLTNAADCLSFRQLDTRRVTYGNQPSAEDLLKNFECYEKRFKDSIQRYALLSLVKYNEEPWKARGDDMINVEVYLYSIVYADRRSQRLSTGSNSDDGGISKISDFSYKYYVRKSLSSTTLCSPPPVVQLHRGTRNYDEKNPLNRFLRYCSPMKNNFADVFAKQGSGGLGRGSDSDDYHGGWGPDDDDYSSLTLKMKVFDNDLEGLEAGGDGGGGSGGAAGESSGDTSGTGSSNPSVPESDDKKKSEQGTFEESTSDDESVDQSFNSHQFWYISPELPLELDFIDEDTAKSTDTSAKKSDISNNNSATAPIATTELESHEDSKNNNSKLSLSATEKTSTAPVVAQDNDPTNDSDSSYGSINNNSEPERLDSEMERYCPELTRTKPVQQSMKPGGSFHHQQHHQLVDSVTSGVAAMAIGKEGERLKDIIKWQNEEVEWNLLEDFVHMKNINKELCFQCAYSFPAIVLTFGEKFWPILSSHFFALCNDIQITVRRTMAASISQIALIIGREQATRDLVAPYTEFLMDSDEMKIEVVNTLAEFLKVIDGSEHETLMDQLSLCLQPPLNMMNWRFREAVARQIVQLVPMHSKIRKENCLLYLTGLAMRLMIDKYDSVRKAGVDAFVECSREFQKNDSVFKFFTENFAHSSNWRRRQTYILAAGRILETESIEVETFRKHVLKNVLMLVNDVVPNVRIQVAKCLKDIILPHASFSPSSPDADAIEHTLTKLRADPDRDVRGHTDGYFNPEEDSLAAGAPETTANASTIDTASTSSTSSTSSLSPPPSTSSAAAVTAAAAAAASPSASPSASSYLAATDPVTGQEEDYHEMLKDIEQRLKNLPDNWLSGDCHPIEYEF</sequence>
<dbReference type="InterPro" id="IPR021133">
    <property type="entry name" value="HEAT_type_2"/>
</dbReference>
<feature type="compositionally biased region" description="Basic and acidic residues" evidence="3">
    <location>
        <begin position="1322"/>
        <end position="1331"/>
    </location>
</feature>
<evidence type="ECO:0000256" key="3">
    <source>
        <dbReference type="SAM" id="MobiDB-lite"/>
    </source>
</evidence>
<evidence type="ECO:0000313" key="5">
    <source>
        <dbReference type="Proteomes" id="UP000069940"/>
    </source>
</evidence>
<keyword evidence="1" id="KW-0677">Repeat</keyword>
<dbReference type="PROSITE" id="PS50077">
    <property type="entry name" value="HEAT_REPEAT"/>
    <property type="match status" value="1"/>
</dbReference>
<dbReference type="Gene3D" id="1.25.10.10">
    <property type="entry name" value="Leucine-rich Repeat Variant"/>
    <property type="match status" value="2"/>
</dbReference>
<dbReference type="SUPFAM" id="SSF48371">
    <property type="entry name" value="ARM repeat"/>
    <property type="match status" value="1"/>
</dbReference>
<evidence type="ECO:0000256" key="2">
    <source>
        <dbReference type="PROSITE-ProRule" id="PRU00103"/>
    </source>
</evidence>
<dbReference type="InterPro" id="IPR051023">
    <property type="entry name" value="PP2A_Regulatory_Subunit_A"/>
</dbReference>
<dbReference type="InterPro" id="IPR011989">
    <property type="entry name" value="ARM-like"/>
</dbReference>
<dbReference type="PANTHER" id="PTHR10648">
    <property type="entry name" value="SERINE/THREONINE-PROTEIN PHOSPHATASE PP2A 65 KDA REGULATORY SUBUNIT"/>
    <property type="match status" value="1"/>
</dbReference>
<name>A0ABM1Z6A1_AEDAL</name>
<evidence type="ECO:0008006" key="6">
    <source>
        <dbReference type="Google" id="ProtNLM"/>
    </source>
</evidence>
<evidence type="ECO:0000313" key="4">
    <source>
        <dbReference type="EnsemblMetazoa" id="AALFPA23_015450.P22469"/>
    </source>
</evidence>
<protein>
    <recommendedName>
        <fullName evidence="6">Serine/threonine-protein phosphatase 4 regulatory subunit 1</fullName>
    </recommendedName>
</protein>
<feature type="region of interest" description="Disordered" evidence="3">
    <location>
        <begin position="798"/>
        <end position="856"/>
    </location>
</feature>